<evidence type="ECO:0000313" key="2">
    <source>
        <dbReference type="Proteomes" id="UP001344632"/>
    </source>
</evidence>
<name>A0ABU6GMK1_9BACL</name>
<sequence>MKNRLIDLQEYSDTATVFNKKKFYPGRAILLEGMDEEGDSIHGTYLIKSVNHDRMCVTDSNGKEVTVFIDWLLSEFDHAENETYEPSIVAELYGYDLA</sequence>
<organism evidence="1 2">
    <name type="scientific">Paenibacillus dokdonensis</name>
    <dbReference type="NCBI Taxonomy" id="2567944"/>
    <lineage>
        <taxon>Bacteria</taxon>
        <taxon>Bacillati</taxon>
        <taxon>Bacillota</taxon>
        <taxon>Bacilli</taxon>
        <taxon>Bacillales</taxon>
        <taxon>Paenibacillaceae</taxon>
        <taxon>Paenibacillus</taxon>
    </lineage>
</organism>
<evidence type="ECO:0000313" key="1">
    <source>
        <dbReference type="EMBL" id="MEC0239471.1"/>
    </source>
</evidence>
<gene>
    <name evidence="1" type="ORF">P4H66_06325</name>
</gene>
<protein>
    <recommendedName>
        <fullName evidence="3">YopX protein domain-containing protein</fullName>
    </recommendedName>
</protein>
<comment type="caution">
    <text evidence="1">The sequence shown here is derived from an EMBL/GenBank/DDBJ whole genome shotgun (WGS) entry which is preliminary data.</text>
</comment>
<reference evidence="1 2" key="1">
    <citation type="submission" date="2023-03" db="EMBL/GenBank/DDBJ databases">
        <title>Bacillus Genome Sequencing.</title>
        <authorList>
            <person name="Dunlap C."/>
        </authorList>
    </citation>
    <scope>NUCLEOTIDE SEQUENCE [LARGE SCALE GENOMIC DNA]</scope>
    <source>
        <strain evidence="1 2">BD-525</strain>
    </source>
</reference>
<proteinExistence type="predicted"/>
<evidence type="ECO:0008006" key="3">
    <source>
        <dbReference type="Google" id="ProtNLM"/>
    </source>
</evidence>
<accession>A0ABU6GMK1</accession>
<dbReference type="Proteomes" id="UP001344632">
    <property type="component" value="Unassembled WGS sequence"/>
</dbReference>
<dbReference type="EMBL" id="JARLKZ010000005">
    <property type="protein sequence ID" value="MEC0239471.1"/>
    <property type="molecule type" value="Genomic_DNA"/>
</dbReference>
<keyword evidence="2" id="KW-1185">Reference proteome</keyword>
<dbReference type="RefSeq" id="WP_326086642.1">
    <property type="nucleotide sequence ID" value="NZ_JARLKZ010000005.1"/>
</dbReference>